<feature type="transmembrane region" description="Helical" evidence="10">
    <location>
        <begin position="6"/>
        <end position="23"/>
    </location>
</feature>
<keyword evidence="5 9" id="KW-0560">Oxidoreductase</keyword>
<dbReference type="GO" id="GO:0020037">
    <property type="term" value="F:heme binding"/>
    <property type="evidence" value="ECO:0007669"/>
    <property type="project" value="InterPro"/>
</dbReference>
<dbReference type="GO" id="GO:0004497">
    <property type="term" value="F:monooxygenase activity"/>
    <property type="evidence" value="ECO:0007669"/>
    <property type="project" value="UniProtKB-KW"/>
</dbReference>
<gene>
    <name evidence="11" type="ORF">LUZ61_000625</name>
</gene>
<keyword evidence="6 8" id="KW-0408">Iron</keyword>
<evidence type="ECO:0000256" key="7">
    <source>
        <dbReference type="ARBA" id="ARBA00023033"/>
    </source>
</evidence>
<dbReference type="InterPro" id="IPR017972">
    <property type="entry name" value="Cyt_P450_CS"/>
</dbReference>
<evidence type="ECO:0000313" key="12">
    <source>
        <dbReference type="Proteomes" id="UP001210211"/>
    </source>
</evidence>
<accession>A0AAD5ZFH0</accession>
<protein>
    <recommendedName>
        <fullName evidence="13">Cytochrome P450</fullName>
    </recommendedName>
</protein>
<evidence type="ECO:0000256" key="4">
    <source>
        <dbReference type="ARBA" id="ARBA00022723"/>
    </source>
</evidence>
<evidence type="ECO:0000256" key="1">
    <source>
        <dbReference type="ARBA" id="ARBA00001971"/>
    </source>
</evidence>
<evidence type="ECO:0000313" key="11">
    <source>
        <dbReference type="EMBL" id="KAJ3696920.1"/>
    </source>
</evidence>
<dbReference type="GO" id="GO:0016705">
    <property type="term" value="F:oxidoreductase activity, acting on paired donors, with incorporation or reduction of molecular oxygen"/>
    <property type="evidence" value="ECO:0007669"/>
    <property type="project" value="InterPro"/>
</dbReference>
<evidence type="ECO:0000256" key="10">
    <source>
        <dbReference type="SAM" id="Phobius"/>
    </source>
</evidence>
<dbReference type="SUPFAM" id="SSF48264">
    <property type="entry name" value="Cytochrome P450"/>
    <property type="match status" value="1"/>
</dbReference>
<evidence type="ECO:0000256" key="9">
    <source>
        <dbReference type="RuleBase" id="RU000461"/>
    </source>
</evidence>
<reference evidence="11 12" key="1">
    <citation type="journal article" date="2022" name="Cell">
        <title>Repeat-based holocentromeres influence genome architecture and karyotype evolution.</title>
        <authorList>
            <person name="Hofstatter P.G."/>
            <person name="Thangavel G."/>
            <person name="Lux T."/>
            <person name="Neumann P."/>
            <person name="Vondrak T."/>
            <person name="Novak P."/>
            <person name="Zhang M."/>
            <person name="Costa L."/>
            <person name="Castellani M."/>
            <person name="Scott A."/>
            <person name="Toegelov H."/>
            <person name="Fuchs J."/>
            <person name="Mata-Sucre Y."/>
            <person name="Dias Y."/>
            <person name="Vanzela A.L.L."/>
            <person name="Huettel B."/>
            <person name="Almeida C.C.S."/>
            <person name="Simkova H."/>
            <person name="Souza G."/>
            <person name="Pedrosa-Harand A."/>
            <person name="Macas J."/>
            <person name="Mayer K.F.X."/>
            <person name="Houben A."/>
            <person name="Marques A."/>
        </authorList>
    </citation>
    <scope>NUCLEOTIDE SEQUENCE [LARGE SCALE GENOMIC DNA]</scope>
    <source>
        <strain evidence="11">RhyTen1mFocal</strain>
    </source>
</reference>
<feature type="binding site" description="axial binding residue" evidence="8">
    <location>
        <position position="441"/>
    </location>
    <ligand>
        <name>heme</name>
        <dbReference type="ChEBI" id="CHEBI:30413"/>
    </ligand>
    <ligandPart>
        <name>Fe</name>
        <dbReference type="ChEBI" id="CHEBI:18248"/>
    </ligandPart>
</feature>
<evidence type="ECO:0000256" key="2">
    <source>
        <dbReference type="ARBA" id="ARBA00010617"/>
    </source>
</evidence>
<dbReference type="PRINTS" id="PR00385">
    <property type="entry name" value="P450"/>
</dbReference>
<evidence type="ECO:0000256" key="5">
    <source>
        <dbReference type="ARBA" id="ARBA00023002"/>
    </source>
</evidence>
<dbReference type="PANTHER" id="PTHR47955">
    <property type="entry name" value="CYTOCHROME P450 FAMILY 71 PROTEIN"/>
    <property type="match status" value="1"/>
</dbReference>
<keyword evidence="12" id="KW-1185">Reference proteome</keyword>
<dbReference type="InterPro" id="IPR002401">
    <property type="entry name" value="Cyt_P450_E_grp-I"/>
</dbReference>
<dbReference type="CDD" id="cd11072">
    <property type="entry name" value="CYP71-like"/>
    <property type="match status" value="1"/>
</dbReference>
<dbReference type="PRINTS" id="PR00463">
    <property type="entry name" value="EP450I"/>
</dbReference>
<proteinExistence type="inferred from homology"/>
<dbReference type="GO" id="GO:0016102">
    <property type="term" value="P:diterpenoid biosynthetic process"/>
    <property type="evidence" value="ECO:0007669"/>
    <property type="project" value="UniProtKB-ARBA"/>
</dbReference>
<dbReference type="Proteomes" id="UP001210211">
    <property type="component" value="Unassembled WGS sequence"/>
</dbReference>
<evidence type="ECO:0000256" key="6">
    <source>
        <dbReference type="ARBA" id="ARBA00023004"/>
    </source>
</evidence>
<dbReference type="Gene3D" id="1.10.630.10">
    <property type="entry name" value="Cytochrome P450"/>
    <property type="match status" value="1"/>
</dbReference>
<comment type="similarity">
    <text evidence="2 9">Belongs to the cytochrome P450 family.</text>
</comment>
<comment type="caution">
    <text evidence="11">The sequence shown here is derived from an EMBL/GenBank/DDBJ whole genome shotgun (WGS) entry which is preliminary data.</text>
</comment>
<dbReference type="EMBL" id="JAMRDG010000001">
    <property type="protein sequence ID" value="KAJ3696920.1"/>
    <property type="molecule type" value="Genomic_DNA"/>
</dbReference>
<keyword evidence="7 9" id="KW-0503">Monooxygenase</keyword>
<dbReference type="InterPro" id="IPR001128">
    <property type="entry name" value="Cyt_P450"/>
</dbReference>
<keyword evidence="10" id="KW-0472">Membrane</keyword>
<dbReference type="Pfam" id="PF00067">
    <property type="entry name" value="p450"/>
    <property type="match status" value="1"/>
</dbReference>
<dbReference type="FunFam" id="1.10.630.10:FF:000008">
    <property type="entry name" value="Cytochrome P450 71D8"/>
    <property type="match status" value="1"/>
</dbReference>
<keyword evidence="10" id="KW-1133">Transmembrane helix</keyword>
<organism evidence="11 12">
    <name type="scientific">Rhynchospora tenuis</name>
    <dbReference type="NCBI Taxonomy" id="198213"/>
    <lineage>
        <taxon>Eukaryota</taxon>
        <taxon>Viridiplantae</taxon>
        <taxon>Streptophyta</taxon>
        <taxon>Embryophyta</taxon>
        <taxon>Tracheophyta</taxon>
        <taxon>Spermatophyta</taxon>
        <taxon>Magnoliopsida</taxon>
        <taxon>Liliopsida</taxon>
        <taxon>Poales</taxon>
        <taxon>Cyperaceae</taxon>
        <taxon>Cyperoideae</taxon>
        <taxon>Rhynchosporeae</taxon>
        <taxon>Rhynchospora</taxon>
    </lineage>
</organism>
<dbReference type="PROSITE" id="PS00086">
    <property type="entry name" value="CYTOCHROME_P450"/>
    <property type="match status" value="1"/>
</dbReference>
<keyword evidence="10" id="KW-0812">Transmembrane</keyword>
<keyword evidence="4 8" id="KW-0479">Metal-binding</keyword>
<comment type="cofactor">
    <cofactor evidence="1 8">
        <name>heme</name>
        <dbReference type="ChEBI" id="CHEBI:30413"/>
    </cofactor>
</comment>
<evidence type="ECO:0000256" key="8">
    <source>
        <dbReference type="PIRSR" id="PIRSR602401-1"/>
    </source>
</evidence>
<evidence type="ECO:0008006" key="13">
    <source>
        <dbReference type="Google" id="ProtNLM"/>
    </source>
</evidence>
<name>A0AAD5ZFH0_9POAL</name>
<evidence type="ECO:0000256" key="3">
    <source>
        <dbReference type="ARBA" id="ARBA00022617"/>
    </source>
</evidence>
<dbReference type="GO" id="GO:0005506">
    <property type="term" value="F:iron ion binding"/>
    <property type="evidence" value="ECO:0007669"/>
    <property type="project" value="InterPro"/>
</dbReference>
<sequence>MNQTSPSPIIISLLIILLVIFFLKHKPKTNQRLPPGPWRFPIIGNLHQLSGPLPYYTMRDLSRRYGPLMFLQLGEIPTVVVSSPDTAKEIMKTHDITFASRPISTTLHVLTDHGKGAIFPPYGEYWRQVRKICILELLSHKRVQSFVSIRKEEVINLIQSIESAALQNKLVNLTERLAVMVNDITVRTVIGGKSKVQDSYLDAVRKVSELGAGFNFVDMFPSSRLVRLLSSAVAKAKSYKKNMSCTLDDVIRQHRDKKACQSDGEVEDLLDVLLRIHEEGTMQVPLDIENIKAVITDIFGAGTDTSSTVLEWAMAELIKNPRVMEKAQNEVRQHFKGCRVENDMDLARLNYMHLIIKETLRLHPPAPVIARKQIQQPTCVVSGYDIPQGTNVLVNAWAIARDPKYWEEPEEFKPERFINKNVDFKGMDFEFIPFGAGRRICPGMTFGLATVELALASLLYHFDWKLPDGEEIDMSESFGIVMNKRSPLLLHAVPNKTSVGEI</sequence>
<dbReference type="InterPro" id="IPR036396">
    <property type="entry name" value="Cyt_P450_sf"/>
</dbReference>
<dbReference type="AlphaFoldDB" id="A0AAD5ZFH0"/>
<keyword evidence="3 8" id="KW-0349">Heme</keyword>
<dbReference type="PANTHER" id="PTHR47955:SF19">
    <property type="entry name" value="CYTOCHROME P450 71A9-LIKE ISOFORM X1"/>
    <property type="match status" value="1"/>
</dbReference>